<evidence type="ECO:0000313" key="2">
    <source>
        <dbReference type="Proteomes" id="UP000191160"/>
    </source>
</evidence>
<organism evidence="1 2">
    <name type="scientific">Acinetobacter amyesii</name>
    <dbReference type="NCBI Taxonomy" id="2942470"/>
    <lineage>
        <taxon>Bacteria</taxon>
        <taxon>Pseudomonadati</taxon>
        <taxon>Pseudomonadota</taxon>
        <taxon>Gammaproteobacteria</taxon>
        <taxon>Moraxellales</taxon>
        <taxon>Moraxellaceae</taxon>
        <taxon>Acinetobacter</taxon>
    </lineage>
</organism>
<sequence length="110" mass="12320">MCSVFLSACTPNQTPKAQKYDSLEQATLALNTESEKIDLYIAKLGQAKTDAEKKQLACEKIPQQFDLVLAIVENNQHLMSAEDLKVQAQFKHMAEQQKARFTSSLWCKGA</sequence>
<comment type="caution">
    <text evidence="1">The sequence shown here is derived from an EMBL/GenBank/DDBJ whole genome shotgun (WGS) entry which is preliminary data.</text>
</comment>
<evidence type="ECO:0000313" key="1">
    <source>
        <dbReference type="EMBL" id="OOV81994.1"/>
    </source>
</evidence>
<accession>A0A1T1GWL6</accession>
<reference evidence="1 2" key="1">
    <citation type="submission" date="2017-02" db="EMBL/GenBank/DDBJ databases">
        <title>Acinetobacter sp. ANC 4945, whole genome shotgun sequencing project.</title>
        <authorList>
            <person name="Radolfova-Krizova L."/>
            <person name="Al Atrouni A."/>
            <person name="Nemec A."/>
        </authorList>
    </citation>
    <scope>NUCLEOTIDE SEQUENCE [LARGE SCALE GENOMIC DNA]</scope>
    <source>
        <strain evidence="1 2">ANC 4945</strain>
    </source>
</reference>
<dbReference type="AlphaFoldDB" id="A0A1T1GWL6"/>
<gene>
    <name evidence="1" type="ORF">B1202_10420</name>
</gene>
<dbReference type="EMBL" id="MVKX01000006">
    <property type="protein sequence ID" value="OOV81994.1"/>
    <property type="molecule type" value="Genomic_DNA"/>
</dbReference>
<dbReference type="Proteomes" id="UP000191160">
    <property type="component" value="Unassembled WGS sequence"/>
</dbReference>
<keyword evidence="2" id="KW-1185">Reference proteome</keyword>
<protein>
    <submittedName>
        <fullName evidence="1">Uncharacterized protein</fullName>
    </submittedName>
</protein>
<name>A0A1T1GWL6_9GAMM</name>
<proteinExistence type="predicted"/>